<dbReference type="EMBL" id="JAIFRP010000096">
    <property type="protein sequence ID" value="KAK2579333.1"/>
    <property type="molecule type" value="Genomic_DNA"/>
</dbReference>
<dbReference type="AlphaFoldDB" id="A0AAD9VLU1"/>
<dbReference type="InterPro" id="IPR052612">
    <property type="entry name" value="ANP_Clearance_Receptor"/>
</dbReference>
<dbReference type="Proteomes" id="UP001258017">
    <property type="component" value="Unassembled WGS sequence"/>
</dbReference>
<dbReference type="Gene3D" id="3.40.50.2300">
    <property type="match status" value="1"/>
</dbReference>
<organism evidence="1 2">
    <name type="scientific">Odynerus spinipes</name>
    <dbReference type="NCBI Taxonomy" id="1348599"/>
    <lineage>
        <taxon>Eukaryota</taxon>
        <taxon>Metazoa</taxon>
        <taxon>Ecdysozoa</taxon>
        <taxon>Arthropoda</taxon>
        <taxon>Hexapoda</taxon>
        <taxon>Insecta</taxon>
        <taxon>Pterygota</taxon>
        <taxon>Neoptera</taxon>
        <taxon>Endopterygota</taxon>
        <taxon>Hymenoptera</taxon>
        <taxon>Apocrita</taxon>
        <taxon>Aculeata</taxon>
        <taxon>Vespoidea</taxon>
        <taxon>Vespidae</taxon>
        <taxon>Eumeninae</taxon>
        <taxon>Odynerus</taxon>
    </lineage>
</organism>
<reference evidence="1" key="1">
    <citation type="submission" date="2021-08" db="EMBL/GenBank/DDBJ databases">
        <authorList>
            <person name="Misof B."/>
            <person name="Oliver O."/>
            <person name="Podsiadlowski L."/>
            <person name="Donath A."/>
            <person name="Peters R."/>
            <person name="Mayer C."/>
            <person name="Rust J."/>
            <person name="Gunkel S."/>
            <person name="Lesny P."/>
            <person name="Martin S."/>
            <person name="Oeyen J.P."/>
            <person name="Petersen M."/>
            <person name="Panagiotis P."/>
            <person name="Wilbrandt J."/>
            <person name="Tanja T."/>
        </authorList>
    </citation>
    <scope>NUCLEOTIDE SEQUENCE</scope>
    <source>
        <strain evidence="1">GBR_01_08_01A</strain>
        <tissue evidence="1">Thorax + abdomen</tissue>
    </source>
</reference>
<comment type="caution">
    <text evidence="1">The sequence shown here is derived from an EMBL/GenBank/DDBJ whole genome shotgun (WGS) entry which is preliminary data.</text>
</comment>
<dbReference type="GO" id="GO:0017046">
    <property type="term" value="F:peptide hormone binding"/>
    <property type="evidence" value="ECO:0007669"/>
    <property type="project" value="TreeGrafter"/>
</dbReference>
<proteinExistence type="predicted"/>
<reference evidence="1" key="2">
    <citation type="journal article" date="2023" name="Commun. Biol.">
        <title>Intrasexual cuticular hydrocarbon dimorphism in a wasp sheds light on hydrocarbon biosynthesis genes in Hymenoptera.</title>
        <authorList>
            <person name="Moris V.C."/>
            <person name="Podsiadlowski L."/>
            <person name="Martin S."/>
            <person name="Oeyen J.P."/>
            <person name="Donath A."/>
            <person name="Petersen M."/>
            <person name="Wilbrandt J."/>
            <person name="Misof B."/>
            <person name="Liedtke D."/>
            <person name="Thamm M."/>
            <person name="Scheiner R."/>
            <person name="Schmitt T."/>
            <person name="Niehuis O."/>
        </authorList>
    </citation>
    <scope>NUCLEOTIDE SEQUENCE</scope>
    <source>
        <strain evidence="1">GBR_01_08_01A</strain>
    </source>
</reference>
<keyword evidence="2" id="KW-1185">Reference proteome</keyword>
<sequence>MAVNLRLEGCPRRPNLVGVLLLFVLYATLTIPCVFANDATTTMVQKSKECFGVRKQSKGEVKLAVIAPGDPHHEQSLPRVLPAVLLAVRAVSSAKGPLPGWNIKVDHRDSRCSSTYGPLAAFEFYINQTAGRFDRPLFSLSLTSHLSRLFAVELWLCVGIGDPD</sequence>
<dbReference type="GO" id="GO:0007165">
    <property type="term" value="P:signal transduction"/>
    <property type="evidence" value="ECO:0007669"/>
    <property type="project" value="TreeGrafter"/>
</dbReference>
<gene>
    <name evidence="1" type="ORF">KPH14_008285</name>
</gene>
<name>A0AAD9VLU1_9HYME</name>
<evidence type="ECO:0000313" key="1">
    <source>
        <dbReference type="EMBL" id="KAK2579333.1"/>
    </source>
</evidence>
<dbReference type="SUPFAM" id="SSF53822">
    <property type="entry name" value="Periplasmic binding protein-like I"/>
    <property type="match status" value="1"/>
</dbReference>
<protein>
    <submittedName>
        <fullName evidence="1">Uncharacterized protein</fullName>
    </submittedName>
</protein>
<dbReference type="PANTHER" id="PTHR44755:SF11">
    <property type="entry name" value="ATRIAL NATRIURETIC PEPTIDE RECEPTOR 3 ISOFORM X1"/>
    <property type="match status" value="1"/>
</dbReference>
<accession>A0AAD9VLU1</accession>
<dbReference type="GO" id="GO:0038023">
    <property type="term" value="F:signaling receptor activity"/>
    <property type="evidence" value="ECO:0007669"/>
    <property type="project" value="TreeGrafter"/>
</dbReference>
<dbReference type="InterPro" id="IPR028082">
    <property type="entry name" value="Peripla_BP_I"/>
</dbReference>
<evidence type="ECO:0000313" key="2">
    <source>
        <dbReference type="Proteomes" id="UP001258017"/>
    </source>
</evidence>
<dbReference type="PANTHER" id="PTHR44755">
    <property type="entry name" value="NATRIURETIC PEPTIDE RECEPTOR 3-RELATED"/>
    <property type="match status" value="1"/>
</dbReference>